<organism evidence="1 2">
    <name type="scientific">Treponema berlinense</name>
    <dbReference type="NCBI Taxonomy" id="225004"/>
    <lineage>
        <taxon>Bacteria</taxon>
        <taxon>Pseudomonadati</taxon>
        <taxon>Spirochaetota</taxon>
        <taxon>Spirochaetia</taxon>
        <taxon>Spirochaetales</taxon>
        <taxon>Treponemataceae</taxon>
        <taxon>Treponema</taxon>
    </lineage>
</organism>
<protein>
    <submittedName>
        <fullName evidence="1">Uncharacterized protein</fullName>
    </submittedName>
</protein>
<sequence>MKTSIKNTDKLLCQKTEEILKKELHADCHSVSTVYQNLNPIF</sequence>
<keyword evidence="2" id="KW-1185">Reference proteome</keyword>
<dbReference type="AlphaFoldDB" id="A0A1T4R0C8"/>
<gene>
    <name evidence="1" type="ORF">SAMN02745152_02192</name>
</gene>
<accession>A0A1T4R0C8</accession>
<proteinExistence type="predicted"/>
<dbReference type="Proteomes" id="UP000190395">
    <property type="component" value="Unassembled WGS sequence"/>
</dbReference>
<dbReference type="GeneID" id="303368506"/>
<evidence type="ECO:0000313" key="1">
    <source>
        <dbReference type="EMBL" id="SKA09512.1"/>
    </source>
</evidence>
<name>A0A1T4R0C8_9SPIR</name>
<dbReference type="RefSeq" id="WP_268811085.1">
    <property type="nucleotide sequence ID" value="NZ_FUXC01000023.1"/>
</dbReference>
<reference evidence="1 2" key="1">
    <citation type="submission" date="2017-02" db="EMBL/GenBank/DDBJ databases">
        <authorList>
            <person name="Peterson S.W."/>
        </authorList>
    </citation>
    <scope>NUCLEOTIDE SEQUENCE [LARGE SCALE GENOMIC DNA]</scope>
    <source>
        <strain evidence="1 2">ATCC BAA-909</strain>
    </source>
</reference>
<dbReference type="EMBL" id="FUXC01000023">
    <property type="protein sequence ID" value="SKA09512.1"/>
    <property type="molecule type" value="Genomic_DNA"/>
</dbReference>
<evidence type="ECO:0000313" key="2">
    <source>
        <dbReference type="Proteomes" id="UP000190395"/>
    </source>
</evidence>